<reference evidence="13 14" key="1">
    <citation type="submission" date="2025-04" db="UniProtKB">
        <authorList>
            <consortium name="RefSeq"/>
        </authorList>
    </citation>
    <scope>IDENTIFICATION</scope>
    <source>
        <tissue evidence="13 14">Gonads</tissue>
    </source>
</reference>
<feature type="region of interest" description="Disordered" evidence="9">
    <location>
        <begin position="314"/>
        <end position="335"/>
    </location>
</feature>
<evidence type="ECO:0000256" key="4">
    <source>
        <dbReference type="ARBA" id="ARBA00023040"/>
    </source>
</evidence>
<dbReference type="PROSITE" id="PS00237">
    <property type="entry name" value="G_PROTEIN_RECEP_F1_1"/>
    <property type="match status" value="1"/>
</dbReference>
<dbReference type="OrthoDB" id="5969463at2759"/>
<dbReference type="InterPro" id="IPR000276">
    <property type="entry name" value="GPCR_Rhodpsn"/>
</dbReference>
<keyword evidence="5 10" id="KW-0472">Membrane</keyword>
<feature type="transmembrane region" description="Helical" evidence="10">
    <location>
        <begin position="279"/>
        <end position="300"/>
    </location>
</feature>
<evidence type="ECO:0000313" key="16">
    <source>
        <dbReference type="RefSeq" id="XP_013412589.1"/>
    </source>
</evidence>
<protein>
    <submittedName>
        <fullName evidence="13 14">Muscarinic acetylcholine receptor M2</fullName>
    </submittedName>
</protein>
<evidence type="ECO:0000313" key="12">
    <source>
        <dbReference type="Proteomes" id="UP000085678"/>
    </source>
</evidence>
<dbReference type="PANTHER" id="PTHR24238:SF47">
    <property type="entry name" value="ECDYSTEROIDS_DOPAMINE RECEPTOR-RELATED"/>
    <property type="match status" value="1"/>
</dbReference>
<dbReference type="STRING" id="7574.A0A1S3JRI2"/>
<feature type="transmembrane region" description="Helical" evidence="10">
    <location>
        <begin position="39"/>
        <end position="65"/>
    </location>
</feature>
<dbReference type="RefSeq" id="XP_013412589.1">
    <property type="nucleotide sequence ID" value="XM_013557135.1"/>
</dbReference>
<keyword evidence="12" id="KW-1185">Reference proteome</keyword>
<evidence type="ECO:0000256" key="5">
    <source>
        <dbReference type="ARBA" id="ARBA00023136"/>
    </source>
</evidence>
<dbReference type="InterPro" id="IPR017452">
    <property type="entry name" value="GPCR_Rhodpsn_7TM"/>
</dbReference>
<organism evidence="12 16">
    <name type="scientific">Lingula anatina</name>
    <name type="common">Brachiopod</name>
    <name type="synonym">Lingula unguis</name>
    <dbReference type="NCBI Taxonomy" id="7574"/>
    <lineage>
        <taxon>Eukaryota</taxon>
        <taxon>Metazoa</taxon>
        <taxon>Spiralia</taxon>
        <taxon>Lophotrochozoa</taxon>
        <taxon>Brachiopoda</taxon>
        <taxon>Linguliformea</taxon>
        <taxon>Lingulata</taxon>
        <taxon>Lingulida</taxon>
        <taxon>Linguloidea</taxon>
        <taxon>Lingulidae</taxon>
        <taxon>Lingula</taxon>
    </lineage>
</organism>
<sequence length="483" mass="53670">MVLFDVTESSATSITPIGVAVGNGTVEGTGSPFQMDKPMMIVTLVLLGFLSVFGTVGNALILIVYCRKREKLTANLFILALAFIDFITCLFIIPSTIYFEFVEFSVNSDIACKLYQFFTTSTIPLSAFVMVAIAFDRYFCICHPFLRAINLFRAKVIVIVLAIMATMLGVVVAMCYGVYRVETTAVLDSPPRVAPIDAPSLSPMDPRLKPYYTPVVLNSTQFYELTFPPTEALDTVDNETIAQMEALNGSLFIDRIVFNGRCDPDDRIILKSGRLLYQYIHASMFIMSLVIVIVLYALIYRTVVIRRRKRERQKSSYLRKSSMNPPTEPEAEDYETDCVELKASSNENGNAASHGAMATMASINATTNNNEQTTTTALLKPEAAVQALGKKIPKKGSKNRSPKRNRPKDKLYLANIKTAAMLFVVTVVFAVTFLPAALMANEVIDYVGLIFYLYFVNNVANPIIYGFMNQNFRDDLKALFGCA</sequence>
<dbReference type="KEGG" id="lak:106175232"/>
<keyword evidence="7 8" id="KW-0807">Transducer</keyword>
<evidence type="ECO:0000256" key="6">
    <source>
        <dbReference type="ARBA" id="ARBA00023170"/>
    </source>
</evidence>
<feature type="transmembrane region" description="Helical" evidence="10">
    <location>
        <begin position="446"/>
        <end position="467"/>
    </location>
</feature>
<dbReference type="CDD" id="cd00637">
    <property type="entry name" value="7tm_classA_rhodopsin-like"/>
    <property type="match status" value="1"/>
</dbReference>
<evidence type="ECO:0000256" key="2">
    <source>
        <dbReference type="ARBA" id="ARBA00022692"/>
    </source>
</evidence>
<dbReference type="OMA" id="SHGAMAT"/>
<dbReference type="SUPFAM" id="SSF81321">
    <property type="entry name" value="Family A G protein-coupled receptor-like"/>
    <property type="match status" value="1"/>
</dbReference>
<dbReference type="Proteomes" id="UP000085678">
    <property type="component" value="Unplaced"/>
</dbReference>
<evidence type="ECO:0000313" key="14">
    <source>
        <dbReference type="RefSeq" id="XP_013412587.1"/>
    </source>
</evidence>
<evidence type="ECO:0000256" key="1">
    <source>
        <dbReference type="ARBA" id="ARBA00004141"/>
    </source>
</evidence>
<dbReference type="RefSeq" id="XP_013412588.1">
    <property type="nucleotide sequence ID" value="XM_013557134.1"/>
</dbReference>
<dbReference type="AlphaFoldDB" id="A0A1S3JRI2"/>
<feature type="transmembrane region" description="Helical" evidence="10">
    <location>
        <begin position="114"/>
        <end position="135"/>
    </location>
</feature>
<dbReference type="PANTHER" id="PTHR24238">
    <property type="entry name" value="G-PROTEIN COUPLED RECEPTOR"/>
    <property type="match status" value="1"/>
</dbReference>
<evidence type="ECO:0000259" key="11">
    <source>
        <dbReference type="PROSITE" id="PS50262"/>
    </source>
</evidence>
<keyword evidence="3 10" id="KW-1133">Transmembrane helix</keyword>
<keyword evidence="2 8" id="KW-0812">Transmembrane</keyword>
<evidence type="ECO:0000256" key="10">
    <source>
        <dbReference type="SAM" id="Phobius"/>
    </source>
</evidence>
<dbReference type="Pfam" id="PF00001">
    <property type="entry name" value="7tm_1"/>
    <property type="match status" value="2"/>
</dbReference>
<gene>
    <name evidence="13 14 15 16" type="primary">LOC106175232</name>
</gene>
<comment type="subcellular location">
    <subcellularLocation>
        <location evidence="1">Membrane</location>
        <topology evidence="1">Multi-pass membrane protein</topology>
    </subcellularLocation>
</comment>
<evidence type="ECO:0000256" key="9">
    <source>
        <dbReference type="SAM" id="MobiDB-lite"/>
    </source>
</evidence>
<proteinExistence type="inferred from homology"/>
<name>A0A1S3JRI2_LINAN</name>
<dbReference type="PROSITE" id="PS50262">
    <property type="entry name" value="G_PROTEIN_RECEP_F1_2"/>
    <property type="match status" value="1"/>
</dbReference>
<keyword evidence="6 8" id="KW-0675">Receptor</keyword>
<evidence type="ECO:0000256" key="3">
    <source>
        <dbReference type="ARBA" id="ARBA00022989"/>
    </source>
</evidence>
<feature type="domain" description="G-protein coupled receptors family 1 profile" evidence="11">
    <location>
        <begin position="57"/>
        <end position="465"/>
    </location>
</feature>
<keyword evidence="4 8" id="KW-0297">G-protein coupled receptor</keyword>
<dbReference type="RefSeq" id="XP_013412586.1">
    <property type="nucleotide sequence ID" value="XM_013557132.1"/>
</dbReference>
<dbReference type="GO" id="GO:0016020">
    <property type="term" value="C:membrane"/>
    <property type="evidence" value="ECO:0007669"/>
    <property type="project" value="UniProtKB-SubCell"/>
</dbReference>
<feature type="transmembrane region" description="Helical" evidence="10">
    <location>
        <begin position="411"/>
        <end position="434"/>
    </location>
</feature>
<accession>A0A1S3JRI2</accession>
<evidence type="ECO:0000256" key="7">
    <source>
        <dbReference type="ARBA" id="ARBA00023224"/>
    </source>
</evidence>
<evidence type="ECO:0000256" key="8">
    <source>
        <dbReference type="RuleBase" id="RU000688"/>
    </source>
</evidence>
<evidence type="ECO:0000313" key="15">
    <source>
        <dbReference type="RefSeq" id="XP_013412588.1"/>
    </source>
</evidence>
<dbReference type="RefSeq" id="XP_013412587.1">
    <property type="nucleotide sequence ID" value="XM_013557133.1"/>
</dbReference>
<dbReference type="Gene3D" id="1.20.1070.10">
    <property type="entry name" value="Rhodopsin 7-helix transmembrane proteins"/>
    <property type="match status" value="1"/>
</dbReference>
<feature type="transmembrane region" description="Helical" evidence="10">
    <location>
        <begin position="156"/>
        <end position="179"/>
    </location>
</feature>
<feature type="transmembrane region" description="Helical" evidence="10">
    <location>
        <begin position="72"/>
        <end position="94"/>
    </location>
</feature>
<dbReference type="PRINTS" id="PR00237">
    <property type="entry name" value="GPCRRHODOPSN"/>
</dbReference>
<evidence type="ECO:0000313" key="13">
    <source>
        <dbReference type="RefSeq" id="XP_013412586.1"/>
    </source>
</evidence>
<dbReference type="GO" id="GO:0004930">
    <property type="term" value="F:G protein-coupled receptor activity"/>
    <property type="evidence" value="ECO:0007669"/>
    <property type="project" value="UniProtKB-KW"/>
</dbReference>
<comment type="similarity">
    <text evidence="8">Belongs to the G-protein coupled receptor 1 family.</text>
</comment>
<dbReference type="GeneID" id="106175232"/>
<dbReference type="SMART" id="SM01381">
    <property type="entry name" value="7TM_GPCR_Srsx"/>
    <property type="match status" value="1"/>
</dbReference>